<keyword evidence="5 10" id="KW-0418">Kinase</keyword>
<dbReference type="Gene3D" id="1.10.287.130">
    <property type="match status" value="1"/>
</dbReference>
<name>A0A554NBE3_9EURY</name>
<sequence>MDRSEMFEEMVETVGVGVGIYGADGRYRYVNRAYADLLGCDRESLVGTPIWEVVPEFDRDRFEDYWDSFEGGETRTTQTVHEFEGTAVPVSVVTTRKTIEGATYHFGTIRDITDLRERERELEAQNERLEAFTGVVSHDLRNPLSVANGYVEILSEDIDRDELELVDSALDRMSILIDDLLRLAREGRAIDNPAPVSLTGVAAAARNTVDSGGGTITIEDDIRFMADESRFQQLLENLMRNAVEHGSTSPDSEARRDAVEHGGGDVTVTVGALPDEPGFYVEDDGPGIPPEDRETVFYPATSDSDPGLGLGLAIVKEVVDAHGWDVAVTESADGGARFEVTGVRTEA</sequence>
<evidence type="ECO:0000256" key="4">
    <source>
        <dbReference type="ARBA" id="ARBA00022679"/>
    </source>
</evidence>
<dbReference type="InParanoid" id="A0A554NBE3"/>
<dbReference type="Gene3D" id="3.30.565.10">
    <property type="entry name" value="Histidine kinase-like ATPase, C-terminal domain"/>
    <property type="match status" value="1"/>
</dbReference>
<gene>
    <name evidence="10" type="ORF">DP107_08600</name>
</gene>
<evidence type="ECO:0000313" key="10">
    <source>
        <dbReference type="EMBL" id="TSD14300.1"/>
    </source>
</evidence>
<dbReference type="CDD" id="cd00082">
    <property type="entry name" value="HisKA"/>
    <property type="match status" value="1"/>
</dbReference>
<evidence type="ECO:0000313" key="11">
    <source>
        <dbReference type="Proteomes" id="UP000319894"/>
    </source>
</evidence>
<dbReference type="PRINTS" id="PR00344">
    <property type="entry name" value="BCTRLSENSOR"/>
</dbReference>
<proteinExistence type="predicted"/>
<dbReference type="PANTHER" id="PTHR43711:SF1">
    <property type="entry name" value="HISTIDINE KINASE 1"/>
    <property type="match status" value="1"/>
</dbReference>
<evidence type="ECO:0000256" key="6">
    <source>
        <dbReference type="ARBA" id="ARBA00023012"/>
    </source>
</evidence>
<dbReference type="InterPro" id="IPR004358">
    <property type="entry name" value="Sig_transdc_His_kin-like_C"/>
</dbReference>
<comment type="catalytic activity">
    <reaction evidence="1">
        <text>ATP + protein L-histidine = ADP + protein N-phospho-L-histidine.</text>
        <dbReference type="EC" id="2.7.13.3"/>
    </reaction>
</comment>
<dbReference type="OrthoDB" id="8127at2157"/>
<protein>
    <recommendedName>
        <fullName evidence="2">histidine kinase</fullName>
        <ecNumber evidence="2">2.7.13.3</ecNumber>
    </recommendedName>
</protein>
<dbReference type="Pfam" id="PF02518">
    <property type="entry name" value="HATPase_c"/>
    <property type="match status" value="1"/>
</dbReference>
<dbReference type="GO" id="GO:0000155">
    <property type="term" value="F:phosphorelay sensor kinase activity"/>
    <property type="evidence" value="ECO:0007669"/>
    <property type="project" value="InterPro"/>
</dbReference>
<dbReference type="PANTHER" id="PTHR43711">
    <property type="entry name" value="TWO-COMPONENT HISTIDINE KINASE"/>
    <property type="match status" value="1"/>
</dbReference>
<dbReference type="SMART" id="SM00387">
    <property type="entry name" value="HATPase_c"/>
    <property type="match status" value="1"/>
</dbReference>
<evidence type="ECO:0000256" key="3">
    <source>
        <dbReference type="ARBA" id="ARBA00022553"/>
    </source>
</evidence>
<dbReference type="InterPro" id="IPR005467">
    <property type="entry name" value="His_kinase_dom"/>
</dbReference>
<evidence type="ECO:0000259" key="8">
    <source>
        <dbReference type="PROSITE" id="PS50109"/>
    </source>
</evidence>
<dbReference type="Proteomes" id="UP000319894">
    <property type="component" value="Unassembled WGS sequence"/>
</dbReference>
<dbReference type="PROSITE" id="PS50109">
    <property type="entry name" value="HIS_KIN"/>
    <property type="match status" value="1"/>
</dbReference>
<dbReference type="PROSITE" id="PS50112">
    <property type="entry name" value="PAS"/>
    <property type="match status" value="1"/>
</dbReference>
<dbReference type="AlphaFoldDB" id="A0A554NBE3"/>
<keyword evidence="6" id="KW-0902">Two-component regulatory system</keyword>
<dbReference type="InterPro" id="IPR003661">
    <property type="entry name" value="HisK_dim/P_dom"/>
</dbReference>
<feature type="domain" description="PAS" evidence="9">
    <location>
        <begin position="3"/>
        <end position="64"/>
    </location>
</feature>
<dbReference type="InterPro" id="IPR000014">
    <property type="entry name" value="PAS"/>
</dbReference>
<dbReference type="InterPro" id="IPR050736">
    <property type="entry name" value="Sensor_HK_Regulatory"/>
</dbReference>
<keyword evidence="11" id="KW-1185">Reference proteome</keyword>
<dbReference type="InterPro" id="IPR035965">
    <property type="entry name" value="PAS-like_dom_sf"/>
</dbReference>
<evidence type="ECO:0000256" key="1">
    <source>
        <dbReference type="ARBA" id="ARBA00000085"/>
    </source>
</evidence>
<feature type="region of interest" description="Disordered" evidence="7">
    <location>
        <begin position="269"/>
        <end position="292"/>
    </location>
</feature>
<dbReference type="SMART" id="SM00388">
    <property type="entry name" value="HisKA"/>
    <property type="match status" value="1"/>
</dbReference>
<dbReference type="EMBL" id="QMDX01000004">
    <property type="protein sequence ID" value="TSD14300.1"/>
    <property type="molecule type" value="Genomic_DNA"/>
</dbReference>
<feature type="domain" description="Histidine kinase" evidence="8">
    <location>
        <begin position="135"/>
        <end position="346"/>
    </location>
</feature>
<dbReference type="InterPro" id="IPR036097">
    <property type="entry name" value="HisK_dim/P_sf"/>
</dbReference>
<evidence type="ECO:0000256" key="7">
    <source>
        <dbReference type="SAM" id="MobiDB-lite"/>
    </source>
</evidence>
<dbReference type="Gene3D" id="3.30.450.20">
    <property type="entry name" value="PAS domain"/>
    <property type="match status" value="1"/>
</dbReference>
<dbReference type="Pfam" id="PF00512">
    <property type="entry name" value="HisKA"/>
    <property type="match status" value="1"/>
</dbReference>
<comment type="caution">
    <text evidence="10">The sequence shown here is derived from an EMBL/GenBank/DDBJ whole genome shotgun (WGS) entry which is preliminary data.</text>
</comment>
<keyword evidence="3" id="KW-0597">Phosphoprotein</keyword>
<dbReference type="Pfam" id="PF08448">
    <property type="entry name" value="PAS_4"/>
    <property type="match status" value="1"/>
</dbReference>
<dbReference type="InterPro" id="IPR003594">
    <property type="entry name" value="HATPase_dom"/>
</dbReference>
<dbReference type="RefSeq" id="WP_144261747.1">
    <property type="nucleotide sequence ID" value="NZ_QMDX01000004.1"/>
</dbReference>
<dbReference type="SMART" id="SM00091">
    <property type="entry name" value="PAS"/>
    <property type="match status" value="1"/>
</dbReference>
<evidence type="ECO:0000259" key="9">
    <source>
        <dbReference type="PROSITE" id="PS50112"/>
    </source>
</evidence>
<dbReference type="SUPFAM" id="SSF55785">
    <property type="entry name" value="PYP-like sensor domain (PAS domain)"/>
    <property type="match status" value="1"/>
</dbReference>
<evidence type="ECO:0000256" key="5">
    <source>
        <dbReference type="ARBA" id="ARBA00022777"/>
    </source>
</evidence>
<organism evidence="10 11">
    <name type="scientific">Haloglomus irregulare</name>
    <dbReference type="NCBI Taxonomy" id="2234134"/>
    <lineage>
        <taxon>Archaea</taxon>
        <taxon>Methanobacteriati</taxon>
        <taxon>Methanobacteriota</taxon>
        <taxon>Stenosarchaea group</taxon>
        <taxon>Halobacteria</taxon>
        <taxon>Halobacteriales</taxon>
        <taxon>Natronomonadaceae</taxon>
        <taxon>Haloglomus</taxon>
    </lineage>
</organism>
<dbReference type="CDD" id="cd00075">
    <property type="entry name" value="HATPase"/>
    <property type="match status" value="1"/>
</dbReference>
<keyword evidence="4" id="KW-0808">Transferase</keyword>
<evidence type="ECO:0000256" key="2">
    <source>
        <dbReference type="ARBA" id="ARBA00012438"/>
    </source>
</evidence>
<dbReference type="InterPro" id="IPR036890">
    <property type="entry name" value="HATPase_C_sf"/>
</dbReference>
<reference evidence="10 11" key="1">
    <citation type="submission" date="2018-06" db="EMBL/GenBank/DDBJ databases">
        <title>Natronomonas sp. F16-60 a new haloarchaeon isolated from a solar saltern of Isla Cristina, Huelva, Spain.</title>
        <authorList>
            <person name="Duran-Viseras A."/>
            <person name="Sanchez-Porro C."/>
            <person name="Ventosa A."/>
        </authorList>
    </citation>
    <scope>NUCLEOTIDE SEQUENCE [LARGE SCALE GENOMIC DNA]</scope>
    <source>
        <strain evidence="10 11">F16-60</strain>
    </source>
</reference>
<dbReference type="EC" id="2.7.13.3" evidence="2"/>
<dbReference type="SUPFAM" id="SSF47384">
    <property type="entry name" value="Homodimeric domain of signal transducing histidine kinase"/>
    <property type="match status" value="1"/>
</dbReference>
<dbReference type="SUPFAM" id="SSF55874">
    <property type="entry name" value="ATPase domain of HSP90 chaperone/DNA topoisomerase II/histidine kinase"/>
    <property type="match status" value="1"/>
</dbReference>
<dbReference type="InterPro" id="IPR013656">
    <property type="entry name" value="PAS_4"/>
</dbReference>
<dbReference type="NCBIfam" id="TIGR00229">
    <property type="entry name" value="sensory_box"/>
    <property type="match status" value="1"/>
</dbReference>
<accession>A0A554NBE3</accession>
<dbReference type="CDD" id="cd00130">
    <property type="entry name" value="PAS"/>
    <property type="match status" value="1"/>
</dbReference>